<feature type="transmembrane region" description="Helical" evidence="6">
    <location>
        <begin position="315"/>
        <end position="335"/>
    </location>
</feature>
<dbReference type="GO" id="GO:0005886">
    <property type="term" value="C:plasma membrane"/>
    <property type="evidence" value="ECO:0007669"/>
    <property type="project" value="UniProtKB-SubCell"/>
</dbReference>
<dbReference type="Proteomes" id="UP000184529">
    <property type="component" value="Unassembled WGS sequence"/>
</dbReference>
<feature type="transmembrane region" description="Helical" evidence="6">
    <location>
        <begin position="45"/>
        <end position="66"/>
    </location>
</feature>
<evidence type="ECO:0000256" key="6">
    <source>
        <dbReference type="SAM" id="Phobius"/>
    </source>
</evidence>
<dbReference type="Pfam" id="PF13520">
    <property type="entry name" value="AA_permease_2"/>
    <property type="match status" value="1"/>
</dbReference>
<keyword evidence="5 6" id="KW-0472">Membrane</keyword>
<keyword evidence="4 6" id="KW-1133">Transmembrane helix</keyword>
<evidence type="ECO:0000313" key="7">
    <source>
        <dbReference type="EMBL" id="SHJ40192.1"/>
    </source>
</evidence>
<dbReference type="Gene3D" id="1.20.1740.10">
    <property type="entry name" value="Amino acid/polyamine transporter I"/>
    <property type="match status" value="1"/>
</dbReference>
<dbReference type="InterPro" id="IPR002293">
    <property type="entry name" value="AA/rel_permease1"/>
</dbReference>
<keyword evidence="8" id="KW-1185">Reference proteome</keyword>
<name>A0A1M6J0N8_9FIRM</name>
<proteinExistence type="predicted"/>
<gene>
    <name evidence="7" type="ORF">SAMN02745219_02475</name>
</gene>
<reference evidence="8" key="1">
    <citation type="submission" date="2016-11" db="EMBL/GenBank/DDBJ databases">
        <authorList>
            <person name="Varghese N."/>
            <person name="Submissions S."/>
        </authorList>
    </citation>
    <scope>NUCLEOTIDE SEQUENCE [LARGE SCALE GENOMIC DNA]</scope>
    <source>
        <strain evidence="8">DSM 16057</strain>
    </source>
</reference>
<sequence>MSEVGLKRVLTLRTVVATSAGLTLASSSFVAAVQVAGFLAGDTAWLAILTGGLLCLGAASCFSELNARLPSAAGIRLYFSRAFNDRLALTVSLLYMAVVMGVVGAESYVLASVLSSALPAVPPLVWIVTMYLVVTGMNIRGIKIAGAFQDLITYGLMGSLLVLAFIALGRVGFQLTAPLAPGGVLAFINAVAVGVFLFVGFEWVTPLAEEVTQSRLVSQGMLLAVGLLSVVYALFTVAMTASTPREALVASPAPQMVFARTVLGPAGVFWMVVLSLAASITTFNAGLISVSRFIYASAREYVLPPVFSRLSLRFFTPWAAILTVFAAGVTISLVVLATHRYLVLVNLAAAMESVVYALAGLAVIRLRQKEPQAECPYRVKGGVFVPAITALVFAGLAVAVMFTDFYVSLYLLAGFVILWWYVHRVVPALKSKYQPRRPARRRRPVAEPADAGCEKT</sequence>
<feature type="transmembrane region" description="Helical" evidence="6">
    <location>
        <begin position="12"/>
        <end position="39"/>
    </location>
</feature>
<evidence type="ECO:0000256" key="2">
    <source>
        <dbReference type="ARBA" id="ARBA00022475"/>
    </source>
</evidence>
<evidence type="ECO:0000256" key="5">
    <source>
        <dbReference type="ARBA" id="ARBA00023136"/>
    </source>
</evidence>
<evidence type="ECO:0000256" key="1">
    <source>
        <dbReference type="ARBA" id="ARBA00004651"/>
    </source>
</evidence>
<dbReference type="PIRSF" id="PIRSF006060">
    <property type="entry name" value="AA_transporter"/>
    <property type="match status" value="1"/>
</dbReference>
<feature type="transmembrane region" description="Helical" evidence="6">
    <location>
        <begin position="408"/>
        <end position="426"/>
    </location>
</feature>
<accession>A0A1M6J0N8</accession>
<dbReference type="PANTHER" id="PTHR42770:SF11">
    <property type="entry name" value="INNER MEMBRANE TRANSPORT PROTEIN YBAT"/>
    <property type="match status" value="1"/>
</dbReference>
<feature type="transmembrane region" description="Helical" evidence="6">
    <location>
        <begin position="268"/>
        <end position="295"/>
    </location>
</feature>
<feature type="transmembrane region" description="Helical" evidence="6">
    <location>
        <begin position="179"/>
        <end position="204"/>
    </location>
</feature>
<dbReference type="EMBL" id="FQZM01000032">
    <property type="protein sequence ID" value="SHJ40192.1"/>
    <property type="molecule type" value="Genomic_DNA"/>
</dbReference>
<dbReference type="AlphaFoldDB" id="A0A1M6J0N8"/>
<feature type="transmembrane region" description="Helical" evidence="6">
    <location>
        <begin position="341"/>
        <end position="363"/>
    </location>
</feature>
<evidence type="ECO:0000256" key="3">
    <source>
        <dbReference type="ARBA" id="ARBA00022692"/>
    </source>
</evidence>
<feature type="transmembrane region" description="Helical" evidence="6">
    <location>
        <begin position="117"/>
        <end position="139"/>
    </location>
</feature>
<dbReference type="STRING" id="1121432.SAMN02745219_02475"/>
<feature type="transmembrane region" description="Helical" evidence="6">
    <location>
        <begin position="383"/>
        <end position="402"/>
    </location>
</feature>
<keyword evidence="2" id="KW-1003">Cell membrane</keyword>
<dbReference type="PANTHER" id="PTHR42770">
    <property type="entry name" value="AMINO ACID TRANSPORTER-RELATED"/>
    <property type="match status" value="1"/>
</dbReference>
<organism evidence="7 8">
    <name type="scientific">Desulfofundulus thermosubterraneus DSM 16057</name>
    <dbReference type="NCBI Taxonomy" id="1121432"/>
    <lineage>
        <taxon>Bacteria</taxon>
        <taxon>Bacillati</taxon>
        <taxon>Bacillota</taxon>
        <taxon>Clostridia</taxon>
        <taxon>Eubacteriales</taxon>
        <taxon>Peptococcaceae</taxon>
        <taxon>Desulfofundulus</taxon>
    </lineage>
</organism>
<protein>
    <submittedName>
        <fullName evidence="7">Amino acid transporter</fullName>
    </submittedName>
</protein>
<dbReference type="InterPro" id="IPR050367">
    <property type="entry name" value="APC_superfamily"/>
</dbReference>
<feature type="transmembrane region" description="Helical" evidence="6">
    <location>
        <begin position="87"/>
        <end position="111"/>
    </location>
</feature>
<evidence type="ECO:0000256" key="4">
    <source>
        <dbReference type="ARBA" id="ARBA00022989"/>
    </source>
</evidence>
<keyword evidence="3 6" id="KW-0812">Transmembrane</keyword>
<evidence type="ECO:0000313" key="8">
    <source>
        <dbReference type="Proteomes" id="UP000184529"/>
    </source>
</evidence>
<feature type="transmembrane region" description="Helical" evidence="6">
    <location>
        <begin position="151"/>
        <end position="173"/>
    </location>
</feature>
<dbReference type="GO" id="GO:0022857">
    <property type="term" value="F:transmembrane transporter activity"/>
    <property type="evidence" value="ECO:0007669"/>
    <property type="project" value="InterPro"/>
</dbReference>
<feature type="transmembrane region" description="Helical" evidence="6">
    <location>
        <begin position="216"/>
        <end position="235"/>
    </location>
</feature>
<comment type="subcellular location">
    <subcellularLocation>
        <location evidence="1">Cell membrane</location>
        <topology evidence="1">Multi-pass membrane protein</topology>
    </subcellularLocation>
</comment>